<protein>
    <recommendedName>
        <fullName evidence="5">3-methylmercaptopropionyl-CoA ligase</fullName>
        <ecNumber evidence="4">6.2.1.44</ecNumber>
    </recommendedName>
</protein>
<reference evidence="8" key="1">
    <citation type="submission" date="2024-05" db="EMBL/GenBank/DDBJ databases">
        <authorList>
            <person name="Kim S."/>
            <person name="Heo J."/>
            <person name="Choi H."/>
            <person name="Choi Y."/>
            <person name="Kwon S.-W."/>
            <person name="Kim Y."/>
        </authorList>
    </citation>
    <scope>NUCLEOTIDE SEQUENCE</scope>
    <source>
        <strain evidence="8">KACC 23698</strain>
    </source>
</reference>
<sequence>MNLAAMIRDVARRQPDAPAVTDGAVTHSYATFVDRAARIGGALRNRGLVPGDRVVLAMENCGEFLELLVACWTAGLCVVPVNAKLHPREVEHIVRDSGARAAFTTPGLAGGLTPLASQVETLEALICTRTPDYARLLGCDPCAVHPGGAEERAWIFYTSGTTGRPKGAILSHRNLLFMSFSYYADIDALDARDVKLHTAPLSHASGLFALPHLLRGGHQVVLPGFDIEAIADALLRYSNVTMWAAPTMLTRLVHSPLASSLRTESIKTIYYGGGPMYVADLQRALAIFGPRLYQIYGQGESPMTIAGLAKTMHDAPDDLRTCGVARTGVLVRVVDDRDQDVPPGEIGEVVTRSDCMMQGYWNNPTASAEALRGGWLHTGDLGSMDERGFLTLRDRSKDMIISGGSNIYPREIEEVLLRHPGVLEVSVVGRPHPEWGEEVVAFVVAKPEAGVSDAALDALCLEHIARFKRPKHYVFLEALPKNNYGKVLKTELRDRATAENLKND</sequence>
<proteinExistence type="inferred from homology"/>
<dbReference type="PROSITE" id="PS00455">
    <property type="entry name" value="AMP_BINDING"/>
    <property type="match status" value="1"/>
</dbReference>
<dbReference type="RefSeq" id="WP_406855009.1">
    <property type="nucleotide sequence ID" value="NZ_CP157484.1"/>
</dbReference>
<dbReference type="SUPFAM" id="SSF56801">
    <property type="entry name" value="Acetyl-CoA synthetase-like"/>
    <property type="match status" value="1"/>
</dbReference>
<feature type="domain" description="AMP-binding enzyme C-terminal" evidence="7">
    <location>
        <begin position="411"/>
        <end position="486"/>
    </location>
</feature>
<dbReference type="InterPro" id="IPR042099">
    <property type="entry name" value="ANL_N_sf"/>
</dbReference>
<gene>
    <name evidence="8" type="ORF">ABEG18_21030</name>
</gene>
<evidence type="ECO:0000256" key="3">
    <source>
        <dbReference type="ARBA" id="ARBA00051915"/>
    </source>
</evidence>
<dbReference type="InterPro" id="IPR050237">
    <property type="entry name" value="ATP-dep_AMP-bd_enzyme"/>
</dbReference>
<name>A0AAU7JD69_9HYPH</name>
<evidence type="ECO:0000256" key="2">
    <source>
        <dbReference type="ARBA" id="ARBA00022598"/>
    </source>
</evidence>
<dbReference type="EMBL" id="CP157484">
    <property type="protein sequence ID" value="XBO38172.1"/>
    <property type="molecule type" value="Genomic_DNA"/>
</dbReference>
<evidence type="ECO:0000313" key="8">
    <source>
        <dbReference type="EMBL" id="XBO38172.1"/>
    </source>
</evidence>
<dbReference type="Gene3D" id="3.30.300.30">
    <property type="match status" value="1"/>
</dbReference>
<evidence type="ECO:0000259" key="7">
    <source>
        <dbReference type="Pfam" id="PF13193"/>
    </source>
</evidence>
<dbReference type="Gene3D" id="3.40.50.12780">
    <property type="entry name" value="N-terminal domain of ligase-like"/>
    <property type="match status" value="1"/>
</dbReference>
<organism evidence="8">
    <name type="scientific">Alsobacter sp. KACC 23698</name>
    <dbReference type="NCBI Taxonomy" id="3149229"/>
    <lineage>
        <taxon>Bacteria</taxon>
        <taxon>Pseudomonadati</taxon>
        <taxon>Pseudomonadota</taxon>
        <taxon>Alphaproteobacteria</taxon>
        <taxon>Hyphomicrobiales</taxon>
        <taxon>Alsobacteraceae</taxon>
        <taxon>Alsobacter</taxon>
    </lineage>
</organism>
<dbReference type="InterPro" id="IPR000873">
    <property type="entry name" value="AMP-dep_synth/lig_dom"/>
</dbReference>
<dbReference type="PANTHER" id="PTHR43767">
    <property type="entry name" value="LONG-CHAIN-FATTY-ACID--COA LIGASE"/>
    <property type="match status" value="1"/>
</dbReference>
<dbReference type="AlphaFoldDB" id="A0AAU7JD69"/>
<comment type="catalytic activity">
    <reaction evidence="3">
        <text>3-(methylsulfanyl)propanoate + ATP + CoA = 3-(methylsulfanyl)propanoyl-CoA + AMP + diphosphate</text>
        <dbReference type="Rhea" id="RHEA:43052"/>
        <dbReference type="ChEBI" id="CHEBI:30616"/>
        <dbReference type="ChEBI" id="CHEBI:33019"/>
        <dbReference type="ChEBI" id="CHEBI:49016"/>
        <dbReference type="ChEBI" id="CHEBI:57287"/>
        <dbReference type="ChEBI" id="CHEBI:82815"/>
        <dbReference type="ChEBI" id="CHEBI:456215"/>
        <dbReference type="EC" id="6.2.1.44"/>
    </reaction>
    <physiologicalReaction direction="left-to-right" evidence="3">
        <dbReference type="Rhea" id="RHEA:43053"/>
    </physiologicalReaction>
</comment>
<dbReference type="PANTHER" id="PTHR43767:SF7">
    <property type="entry name" value="MEDIUM_LONG-CHAIN-FATTY-ACID--COA LIGASE FADD8"/>
    <property type="match status" value="1"/>
</dbReference>
<dbReference type="InterPro" id="IPR020845">
    <property type="entry name" value="AMP-binding_CS"/>
</dbReference>
<dbReference type="Pfam" id="PF00501">
    <property type="entry name" value="AMP-binding"/>
    <property type="match status" value="1"/>
</dbReference>
<dbReference type="InterPro" id="IPR025110">
    <property type="entry name" value="AMP-bd_C"/>
</dbReference>
<dbReference type="EC" id="6.2.1.44" evidence="4"/>
<evidence type="ECO:0000259" key="6">
    <source>
        <dbReference type="Pfam" id="PF00501"/>
    </source>
</evidence>
<accession>A0AAU7JD69</accession>
<dbReference type="InterPro" id="IPR045851">
    <property type="entry name" value="AMP-bd_C_sf"/>
</dbReference>
<evidence type="ECO:0000256" key="4">
    <source>
        <dbReference type="ARBA" id="ARBA00066616"/>
    </source>
</evidence>
<evidence type="ECO:0000256" key="1">
    <source>
        <dbReference type="ARBA" id="ARBA00006432"/>
    </source>
</evidence>
<dbReference type="FunFam" id="3.30.300.30:FF:000008">
    <property type="entry name" value="2,3-dihydroxybenzoate-AMP ligase"/>
    <property type="match status" value="1"/>
</dbReference>
<comment type="similarity">
    <text evidence="1">Belongs to the ATP-dependent AMP-binding enzyme family.</text>
</comment>
<feature type="domain" description="AMP-dependent synthetase/ligase" evidence="6">
    <location>
        <begin position="8"/>
        <end position="361"/>
    </location>
</feature>
<evidence type="ECO:0000256" key="5">
    <source>
        <dbReference type="ARBA" id="ARBA00067668"/>
    </source>
</evidence>
<keyword evidence="2" id="KW-0436">Ligase</keyword>
<dbReference type="GO" id="GO:0016877">
    <property type="term" value="F:ligase activity, forming carbon-sulfur bonds"/>
    <property type="evidence" value="ECO:0007669"/>
    <property type="project" value="UniProtKB-ARBA"/>
</dbReference>
<dbReference type="Pfam" id="PF13193">
    <property type="entry name" value="AMP-binding_C"/>
    <property type="match status" value="1"/>
</dbReference>